<dbReference type="OrthoDB" id="7019550at2"/>
<reference evidence="3" key="1">
    <citation type="submission" date="2016-10" db="EMBL/GenBank/DDBJ databases">
        <authorList>
            <person name="Varghese N."/>
            <person name="Submissions S."/>
        </authorList>
    </citation>
    <scope>NUCLEOTIDE SEQUENCE [LARGE SCALE GENOMIC DNA]</scope>
    <source>
        <strain evidence="3">ATCC 700689</strain>
    </source>
</reference>
<keyword evidence="3" id="KW-1185">Reference proteome</keyword>
<accession>A0A1G8HSA9</accession>
<evidence type="ECO:0000256" key="1">
    <source>
        <dbReference type="SAM" id="MobiDB-lite"/>
    </source>
</evidence>
<organism evidence="2 3">
    <name type="scientific">Pseudomonas abietaniphila</name>
    <dbReference type="NCBI Taxonomy" id="89065"/>
    <lineage>
        <taxon>Bacteria</taxon>
        <taxon>Pseudomonadati</taxon>
        <taxon>Pseudomonadota</taxon>
        <taxon>Gammaproteobacteria</taxon>
        <taxon>Pseudomonadales</taxon>
        <taxon>Pseudomonadaceae</taxon>
        <taxon>Pseudomonas</taxon>
    </lineage>
</organism>
<dbReference type="RefSeq" id="WP_074754819.1">
    <property type="nucleotide sequence ID" value="NZ_FNCO01000010.1"/>
</dbReference>
<protein>
    <submittedName>
        <fullName evidence="2">Uncharacterized protein</fullName>
    </submittedName>
</protein>
<proteinExistence type="predicted"/>
<dbReference type="InterPro" id="IPR058059">
    <property type="entry name" value="PA3496-like"/>
</dbReference>
<sequence length="76" mass="8898">MPRHYDDSHQHSTSSVKTRRQQEDQRRMAFRRAIETYSEERRLNQELCDYLDAASANFWQGASVSEGGRQSAPLPR</sequence>
<gene>
    <name evidence="2" type="ORF">SAMN05216605_110186</name>
</gene>
<dbReference type="Proteomes" id="UP000182894">
    <property type="component" value="Unassembled WGS sequence"/>
</dbReference>
<feature type="compositionally biased region" description="Basic and acidic residues" evidence="1">
    <location>
        <begin position="1"/>
        <end position="10"/>
    </location>
</feature>
<name>A0A1G8HSA9_9PSED</name>
<feature type="region of interest" description="Disordered" evidence="1">
    <location>
        <begin position="1"/>
        <end position="26"/>
    </location>
</feature>
<dbReference type="EMBL" id="FNCO01000010">
    <property type="protein sequence ID" value="SDI09546.1"/>
    <property type="molecule type" value="Genomic_DNA"/>
</dbReference>
<dbReference type="NCBIfam" id="NF046101">
    <property type="entry name" value="PA3496_fam"/>
    <property type="match status" value="1"/>
</dbReference>
<dbReference type="AlphaFoldDB" id="A0A1G8HSA9"/>
<evidence type="ECO:0000313" key="3">
    <source>
        <dbReference type="Proteomes" id="UP000182894"/>
    </source>
</evidence>
<evidence type="ECO:0000313" key="2">
    <source>
        <dbReference type="EMBL" id="SDI09546.1"/>
    </source>
</evidence>